<evidence type="ECO:0000313" key="2">
    <source>
        <dbReference type="Proteomes" id="UP001055439"/>
    </source>
</evidence>
<gene>
    <name evidence="1" type="ORF">MUK42_33008</name>
</gene>
<dbReference type="AlphaFoldDB" id="A0A9E7JP35"/>
<keyword evidence="2" id="KW-1185">Reference proteome</keyword>
<name>A0A9E7JP35_9LILI</name>
<dbReference type="EMBL" id="CP097504">
    <property type="protein sequence ID" value="URD88577.1"/>
    <property type="molecule type" value="Genomic_DNA"/>
</dbReference>
<accession>A0A9E7JP35</accession>
<reference evidence="1" key="1">
    <citation type="submission" date="2022-05" db="EMBL/GenBank/DDBJ databases">
        <title>The Musa troglodytarum L. genome provides insights into the mechanism of non-climacteric behaviour and enrichment of carotenoids.</title>
        <authorList>
            <person name="Wang J."/>
        </authorList>
    </citation>
    <scope>NUCLEOTIDE SEQUENCE</scope>
    <source>
        <tissue evidence="1">Leaf</tissue>
    </source>
</reference>
<proteinExistence type="predicted"/>
<evidence type="ECO:0000313" key="1">
    <source>
        <dbReference type="EMBL" id="URD88577.1"/>
    </source>
</evidence>
<protein>
    <submittedName>
        <fullName evidence="1">Uncharacterized protein</fullName>
    </submittedName>
</protein>
<sequence length="272" mass="30466">MDVAEASALAISLILYLSSTQLVRLWCVCGYHLYGAHMMQLVKDALKFLKEEVPLTGYLIVDYFPYRTTSVGLLDVKRDISCIYLLLTEDIEWFTFVSVLQYDHVVGTSSGSLYCLYVLGASEQQNCREGKFRIVEKENSDGYAKEAIALFLNEALVATSLFIELLDYACFRSCCSWYCLEAFFGLGYPDASTAYASFTVGLGPSLLSSSSPSPAVGTSGTTKWGFTLTRLEALISCGMELFYFHEFERFSYSGVLSNQRLHTWAKLNSLER</sequence>
<dbReference type="Proteomes" id="UP001055439">
    <property type="component" value="Chromosome 2"/>
</dbReference>
<organism evidence="1 2">
    <name type="scientific">Musa troglodytarum</name>
    <name type="common">fe'i banana</name>
    <dbReference type="NCBI Taxonomy" id="320322"/>
    <lineage>
        <taxon>Eukaryota</taxon>
        <taxon>Viridiplantae</taxon>
        <taxon>Streptophyta</taxon>
        <taxon>Embryophyta</taxon>
        <taxon>Tracheophyta</taxon>
        <taxon>Spermatophyta</taxon>
        <taxon>Magnoliopsida</taxon>
        <taxon>Liliopsida</taxon>
        <taxon>Zingiberales</taxon>
        <taxon>Musaceae</taxon>
        <taxon>Musa</taxon>
    </lineage>
</organism>